<evidence type="ECO:0000256" key="2">
    <source>
        <dbReference type="SAM" id="SignalP"/>
    </source>
</evidence>
<evidence type="ECO:0000313" key="3">
    <source>
        <dbReference type="EMBL" id="SHD75534.1"/>
    </source>
</evidence>
<gene>
    <name evidence="3" type="ORF">CUESP1_0135</name>
</gene>
<evidence type="ECO:0000256" key="1">
    <source>
        <dbReference type="SAM" id="MobiDB-lite"/>
    </source>
</evidence>
<name>M1Z1R0_9FIRM</name>
<dbReference type="OrthoDB" id="1953515at2"/>
<protein>
    <recommendedName>
        <fullName evidence="5">Lipoprotein</fullName>
    </recommendedName>
</protein>
<feature type="compositionally biased region" description="Basic and acidic residues" evidence="1">
    <location>
        <begin position="103"/>
        <end position="116"/>
    </location>
</feature>
<dbReference type="HOGENOM" id="CLU_952203_0_0_9"/>
<dbReference type="RefSeq" id="WP_005586979.1">
    <property type="nucleotide sequence ID" value="NZ_LT669839.1"/>
</dbReference>
<dbReference type="AlphaFoldDB" id="M1Z1R0"/>
<feature type="signal peptide" evidence="2">
    <location>
        <begin position="1"/>
        <end position="21"/>
    </location>
</feature>
<feature type="chain" id="PRO_5015096412" description="Lipoprotein" evidence="2">
    <location>
        <begin position="22"/>
        <end position="292"/>
    </location>
</feature>
<keyword evidence="2" id="KW-0732">Signal</keyword>
<accession>M1Z1R0</accession>
<proteinExistence type="predicted"/>
<sequence length="292" mass="33187">MKKGILTIILMISMFLSISCANQPNKKSSNIDRREKAPQTLTKVMDGIDKLLTSVDDIAKTTELTEMEFQAQKLEKEGNGKPSDGNKQGNPQSNQDGNQAKNQKKDGEQKGNITRDEEIFMKWRGIDKNLEEIHKDWNSYEVEGVKKGANPDQGKEFKKSLNSFTKAIENRQMTDIMDTGSRSINSLAPFFDLYKDEINGDLSRINYSTYQAFLKAKEGDIKTADKLINEAAEYSGRIRQKLDKDKDKDKIKELDKLSLAISDMKLALNENSIKLLEIKRDITLKNIKALRE</sequence>
<dbReference type="PROSITE" id="PS51257">
    <property type="entry name" value="PROKAR_LIPOPROTEIN"/>
    <property type="match status" value="1"/>
</dbReference>
<dbReference type="EMBL" id="LT669839">
    <property type="protein sequence ID" value="SHD75534.1"/>
    <property type="molecule type" value="Genomic_DNA"/>
</dbReference>
<dbReference type="Proteomes" id="UP000245423">
    <property type="component" value="Chromosome 1"/>
</dbReference>
<keyword evidence="4" id="KW-1185">Reference proteome</keyword>
<evidence type="ECO:0000313" key="4">
    <source>
        <dbReference type="Proteomes" id="UP000245423"/>
    </source>
</evidence>
<reference evidence="3 4" key="1">
    <citation type="submission" date="2016-11" db="EMBL/GenBank/DDBJ databases">
        <authorList>
            <person name="Manzoor S."/>
        </authorList>
    </citation>
    <scope>NUCLEOTIDE SEQUENCE [LARGE SCALE GENOMIC DNA]</scope>
    <source>
        <strain evidence="3">Clostridium ultunense strain Esp</strain>
    </source>
</reference>
<organism evidence="3 4">
    <name type="scientific">[Clostridium] ultunense Esp</name>
    <dbReference type="NCBI Taxonomy" id="1288971"/>
    <lineage>
        <taxon>Bacteria</taxon>
        <taxon>Bacillati</taxon>
        <taxon>Bacillota</taxon>
        <taxon>Tissierellia</taxon>
        <taxon>Tissierellales</taxon>
        <taxon>Tepidimicrobiaceae</taxon>
        <taxon>Schnuerera</taxon>
    </lineage>
</organism>
<feature type="region of interest" description="Disordered" evidence="1">
    <location>
        <begin position="75"/>
        <end position="116"/>
    </location>
</feature>
<feature type="compositionally biased region" description="Polar residues" evidence="1">
    <location>
        <begin position="85"/>
        <end position="101"/>
    </location>
</feature>
<evidence type="ECO:0008006" key="5">
    <source>
        <dbReference type="Google" id="ProtNLM"/>
    </source>
</evidence>